<protein>
    <recommendedName>
        <fullName evidence="3">Response regulatory domain-containing protein</fullName>
    </recommendedName>
</protein>
<feature type="region of interest" description="Disordered" evidence="1">
    <location>
        <begin position="1"/>
        <end position="27"/>
    </location>
</feature>
<dbReference type="EMBL" id="CADCVF010000024">
    <property type="protein sequence ID" value="CAA9452414.1"/>
    <property type="molecule type" value="Genomic_DNA"/>
</dbReference>
<organism evidence="2">
    <name type="scientific">uncultured Rubrobacteraceae bacterium</name>
    <dbReference type="NCBI Taxonomy" id="349277"/>
    <lineage>
        <taxon>Bacteria</taxon>
        <taxon>Bacillati</taxon>
        <taxon>Actinomycetota</taxon>
        <taxon>Rubrobacteria</taxon>
        <taxon>Rubrobacterales</taxon>
        <taxon>Rubrobacteraceae</taxon>
        <taxon>environmental samples</taxon>
    </lineage>
</organism>
<evidence type="ECO:0000313" key="2">
    <source>
        <dbReference type="EMBL" id="CAA9452414.1"/>
    </source>
</evidence>
<evidence type="ECO:0008006" key="3">
    <source>
        <dbReference type="Google" id="ProtNLM"/>
    </source>
</evidence>
<dbReference type="AlphaFoldDB" id="A0A6J4QZE2"/>
<reference evidence="2" key="1">
    <citation type="submission" date="2020-02" db="EMBL/GenBank/DDBJ databases">
        <authorList>
            <person name="Meier V. D."/>
        </authorList>
    </citation>
    <scope>NUCLEOTIDE SEQUENCE</scope>
    <source>
        <strain evidence="2">AVDCRST_MAG58</strain>
    </source>
</reference>
<proteinExistence type="predicted"/>
<name>A0A6J4QZE2_9ACTN</name>
<accession>A0A6J4QZE2</accession>
<evidence type="ECO:0000256" key="1">
    <source>
        <dbReference type="SAM" id="MobiDB-lite"/>
    </source>
</evidence>
<sequence length="134" mass="14547">MPKPPDNRSKGPAAEAASARRRGGRPRVLMANEPRAYREGIAAVISQLRPEVEIETVEPSALDPSIERFSPDMVICSKATDALKGGVRVWVELYPDNAAYSVASIGGRRTEYTEIQLPDLLSIVDKAEELAGTN</sequence>
<gene>
    <name evidence="2" type="ORF">AVDCRST_MAG58-2202</name>
</gene>